<reference evidence="1" key="1">
    <citation type="submission" date="2023-11" db="EMBL/GenBank/DDBJ databases">
        <title>Gracilibacillus pellucida a moderately halophilic bacterium isolated from saline soil in Xinjiang province.</title>
        <authorList>
            <person name="Zhang Z."/>
            <person name="Tan F."/>
            <person name="Wang Y."/>
            <person name="Xia M."/>
        </authorList>
    </citation>
    <scope>NUCLEOTIDE SEQUENCE</scope>
    <source>
        <strain evidence="1">S3-1-1</strain>
    </source>
</reference>
<dbReference type="EMBL" id="JAWZSR010000001">
    <property type="protein sequence ID" value="MDX8044464.1"/>
    <property type="molecule type" value="Genomic_DNA"/>
</dbReference>
<sequence>MKKGIIVIIIYAIIGFGIGIGGAALFDNSLMDISFTTLFLIIGVIILSYILHIIIHEFGHFIFGKMTGFTFISFRIFSIVWVKMDKKLVVKKIHVPGTLGQCLMMPPVDYQGIRPFKCYLLGGGLLNLIISGIAFSISFLSNFHSVYLYCFIVIGVFLATVNLIPMSINDGMLLKKAWNNQTIQTQLYSQLTFHALTTTGTRYHEIDEELIKIPEQLDYQNIWDIGAMLIHYNRAIETNDFNRAKEMIDNLYKNIDRHNFFYIEIAKEWAFCQMYFNLQQEHVITLFNARKLKTNLAYPMTNNLRVQAMYEWKINHNQLKATKLFEKGLSLTNNLPNKADILFETELITHCLDIMQSENPHVS</sequence>
<name>A0ACC6M0J1_9BACI</name>
<comment type="caution">
    <text evidence="1">The sequence shown here is derived from an EMBL/GenBank/DDBJ whole genome shotgun (WGS) entry which is preliminary data.</text>
</comment>
<gene>
    <name evidence="1" type="ORF">SH601_00560</name>
</gene>
<evidence type="ECO:0000313" key="1">
    <source>
        <dbReference type="EMBL" id="MDX8044464.1"/>
    </source>
</evidence>
<accession>A0ACC6M0J1</accession>
<dbReference type="Proteomes" id="UP001277972">
    <property type="component" value="Unassembled WGS sequence"/>
</dbReference>
<organism evidence="1 2">
    <name type="scientific">Gracilibacillus pellucidus</name>
    <dbReference type="NCBI Taxonomy" id="3095368"/>
    <lineage>
        <taxon>Bacteria</taxon>
        <taxon>Bacillati</taxon>
        <taxon>Bacillota</taxon>
        <taxon>Bacilli</taxon>
        <taxon>Bacillales</taxon>
        <taxon>Bacillaceae</taxon>
        <taxon>Gracilibacillus</taxon>
    </lineage>
</organism>
<keyword evidence="2" id="KW-1185">Reference proteome</keyword>
<protein>
    <submittedName>
        <fullName evidence="1">Uncharacterized protein</fullName>
    </submittedName>
</protein>
<proteinExistence type="predicted"/>
<evidence type="ECO:0000313" key="2">
    <source>
        <dbReference type="Proteomes" id="UP001277972"/>
    </source>
</evidence>